<evidence type="ECO:0000313" key="2">
    <source>
        <dbReference type="Proteomes" id="UP000250043"/>
    </source>
</evidence>
<keyword evidence="2" id="KW-1185">Reference proteome</keyword>
<protein>
    <submittedName>
        <fullName evidence="1">Uncharacterized protein</fullName>
    </submittedName>
</protein>
<organism evidence="1 2">
    <name type="scientific">Obba rivulosa</name>
    <dbReference type="NCBI Taxonomy" id="1052685"/>
    <lineage>
        <taxon>Eukaryota</taxon>
        <taxon>Fungi</taxon>
        <taxon>Dikarya</taxon>
        <taxon>Basidiomycota</taxon>
        <taxon>Agaricomycotina</taxon>
        <taxon>Agaricomycetes</taxon>
        <taxon>Polyporales</taxon>
        <taxon>Gelatoporiaceae</taxon>
        <taxon>Obba</taxon>
    </lineage>
</organism>
<name>A0A8E2DJK8_9APHY</name>
<feature type="non-terminal residue" evidence="1">
    <location>
        <position position="1"/>
    </location>
</feature>
<proteinExistence type="predicted"/>
<dbReference type="Proteomes" id="UP000250043">
    <property type="component" value="Unassembled WGS sequence"/>
</dbReference>
<dbReference type="AlphaFoldDB" id="A0A8E2DJK8"/>
<accession>A0A8E2DJK8</accession>
<reference evidence="1 2" key="1">
    <citation type="submission" date="2016-07" db="EMBL/GenBank/DDBJ databases">
        <title>Draft genome of the white-rot fungus Obba rivulosa 3A-2.</title>
        <authorList>
            <consortium name="DOE Joint Genome Institute"/>
            <person name="Miettinen O."/>
            <person name="Riley R."/>
            <person name="Acob R."/>
            <person name="Barry K."/>
            <person name="Cullen D."/>
            <person name="De Vries R."/>
            <person name="Hainaut M."/>
            <person name="Hatakka A."/>
            <person name="Henrissat B."/>
            <person name="Hilden K."/>
            <person name="Kuo R."/>
            <person name="Labutti K."/>
            <person name="Lipzen A."/>
            <person name="Makela M.R."/>
            <person name="Sandor L."/>
            <person name="Spatafora J.W."/>
            <person name="Grigoriev I.V."/>
            <person name="Hibbett D.S."/>
        </authorList>
    </citation>
    <scope>NUCLEOTIDE SEQUENCE [LARGE SCALE GENOMIC DNA]</scope>
    <source>
        <strain evidence="1 2">3A-2</strain>
    </source>
</reference>
<sequence length="194" mass="21503">ITISLRRARHAAQSAHLHYRQAMDIVDSVCSPKRGAWGSMFGDEQSREQTYKDAASAAHKSQVCFNECLRALEAHLDLLQEEEVQACRDLQELGLLQAVRLYELMYGGKALAMGITQQSQIMLQKQDAVFARLTTFAVGVQNCTVHCESVERGAKDKRDSARRYLVSLWMSDGSSPTLSSNASAISDVPSMYSV</sequence>
<dbReference type="OrthoDB" id="3242001at2759"/>
<evidence type="ECO:0000313" key="1">
    <source>
        <dbReference type="EMBL" id="OCH90520.1"/>
    </source>
</evidence>
<gene>
    <name evidence="1" type="ORF">OBBRIDRAFT_730604</name>
</gene>
<dbReference type="EMBL" id="KV722402">
    <property type="protein sequence ID" value="OCH90520.1"/>
    <property type="molecule type" value="Genomic_DNA"/>
</dbReference>